<dbReference type="Pfam" id="PF13432">
    <property type="entry name" value="TPR_16"/>
    <property type="match status" value="1"/>
</dbReference>
<keyword evidence="3" id="KW-1185">Reference proteome</keyword>
<dbReference type="InterPro" id="IPR052384">
    <property type="entry name" value="TMTC_O-mannosyltransferase"/>
</dbReference>
<keyword evidence="1" id="KW-0732">Signal</keyword>
<evidence type="ECO:0000313" key="3">
    <source>
        <dbReference type="Proteomes" id="UP000000845"/>
    </source>
</evidence>
<organism evidence="2 3">
    <name type="scientific">Sebaldella termitidis (strain ATCC 33386 / NCTC 11300)</name>
    <dbReference type="NCBI Taxonomy" id="526218"/>
    <lineage>
        <taxon>Bacteria</taxon>
        <taxon>Fusobacteriati</taxon>
        <taxon>Fusobacteriota</taxon>
        <taxon>Fusobacteriia</taxon>
        <taxon>Fusobacteriales</taxon>
        <taxon>Leptotrichiaceae</taxon>
        <taxon>Sebaldella</taxon>
    </lineage>
</organism>
<name>D1ANL3_SEBTE</name>
<dbReference type="PANTHER" id="PTHR44216">
    <property type="entry name" value="PROTEIN O-MANNOSYL-TRANSFERASE TMTC2"/>
    <property type="match status" value="1"/>
</dbReference>
<dbReference type="GO" id="GO:0000030">
    <property type="term" value="F:mannosyltransferase activity"/>
    <property type="evidence" value="ECO:0007669"/>
    <property type="project" value="TreeGrafter"/>
</dbReference>
<reference evidence="3" key="1">
    <citation type="submission" date="2009-09" db="EMBL/GenBank/DDBJ databases">
        <title>The complete chromosome of Sebaldella termitidis ATCC 33386.</title>
        <authorList>
            <consortium name="US DOE Joint Genome Institute (JGI-PGF)"/>
            <person name="Lucas S."/>
            <person name="Copeland A."/>
            <person name="Lapidus A."/>
            <person name="Glavina del Rio T."/>
            <person name="Dalin E."/>
            <person name="Tice H."/>
            <person name="Bruce D."/>
            <person name="Goodwin L."/>
            <person name="Pitluck S."/>
            <person name="Kyrpides N."/>
            <person name="Mavromatis K."/>
            <person name="Ivanova N."/>
            <person name="Mikhailova N."/>
            <person name="Sims D."/>
            <person name="Meincke L."/>
            <person name="Brettin T."/>
            <person name="Detter J.C."/>
            <person name="Han C."/>
            <person name="Larimer F."/>
            <person name="Land M."/>
            <person name="Hauser L."/>
            <person name="Markowitz V."/>
            <person name="Cheng J.F."/>
            <person name="Hugenholtz P."/>
            <person name="Woyke T."/>
            <person name="Wu D."/>
            <person name="Eisen J.A."/>
        </authorList>
    </citation>
    <scope>NUCLEOTIDE SEQUENCE [LARGE SCALE GENOMIC DNA]</scope>
    <source>
        <strain evidence="3">ATCC 33386 / NCTC 11300</strain>
    </source>
</reference>
<dbReference type="InterPro" id="IPR011990">
    <property type="entry name" value="TPR-like_helical_dom_sf"/>
</dbReference>
<dbReference type="HOGENOM" id="CLU_966095_0_0_0"/>
<dbReference type="GO" id="GO:0035269">
    <property type="term" value="P:protein O-linked glycosylation via mannose"/>
    <property type="evidence" value="ECO:0007669"/>
    <property type="project" value="TreeGrafter"/>
</dbReference>
<protein>
    <submittedName>
        <fullName evidence="2">Uncharacterized protein</fullName>
    </submittedName>
</protein>
<dbReference type="RefSeq" id="WP_012862399.1">
    <property type="nucleotide sequence ID" value="NC_013517.1"/>
</dbReference>
<feature type="signal peptide" evidence="1">
    <location>
        <begin position="1"/>
        <end position="18"/>
    </location>
</feature>
<dbReference type="AlphaFoldDB" id="D1ANL3"/>
<sequence>MKKIIVILTILGGMLVFADAKSDFEGAIQMIRDNKVTDAVKALDKLSKGRDADYATKSNIVLGDYYLSQNDLVKGESYYKKALGDKSKVNPDTISAALKIGNLYLYQGKNDQAGEYFEWANTATGDKEVRILEVLGTYYYRIDKKDLAESKFLKGAQSAPNDIPIRLTLIEFYELKGDTTNANKYFREIQKLNPEFKYSTLGTYFAQTGNNDLAIKYLTRSQQSEKDPYADYVLGAIYYNQGMDAERKGDAATAKSLKDKGVKSLESASKKGVKDATDALAEIKNSGK</sequence>
<proteinExistence type="predicted"/>
<gene>
    <name evidence="2" type="ordered locus">Sterm_2974</name>
</gene>
<dbReference type="KEGG" id="str:Sterm_2974"/>
<evidence type="ECO:0000313" key="2">
    <source>
        <dbReference type="EMBL" id="ACZ09817.1"/>
    </source>
</evidence>
<dbReference type="Proteomes" id="UP000000845">
    <property type="component" value="Chromosome"/>
</dbReference>
<reference evidence="2 3" key="2">
    <citation type="journal article" date="2010" name="Stand. Genomic Sci.">
        <title>Complete genome sequence of Sebaldella termitidis type strain (NCTC 11300).</title>
        <authorList>
            <person name="Harmon-Smith M."/>
            <person name="Celia L."/>
            <person name="Chertkov O."/>
            <person name="Lapidus A."/>
            <person name="Copeland A."/>
            <person name="Glavina Del Rio T."/>
            <person name="Nolan M."/>
            <person name="Lucas S."/>
            <person name="Tice H."/>
            <person name="Cheng J.F."/>
            <person name="Han C."/>
            <person name="Detter J.C."/>
            <person name="Bruce D."/>
            <person name="Goodwin L."/>
            <person name="Pitluck S."/>
            <person name="Pati A."/>
            <person name="Liolios K."/>
            <person name="Ivanova N."/>
            <person name="Mavromatis K."/>
            <person name="Mikhailova N."/>
            <person name="Chen A."/>
            <person name="Palaniappan K."/>
            <person name="Land M."/>
            <person name="Hauser L."/>
            <person name="Chang Y.J."/>
            <person name="Jeffries C.D."/>
            <person name="Brettin T."/>
            <person name="Goker M."/>
            <person name="Beck B."/>
            <person name="Bristow J."/>
            <person name="Eisen J.A."/>
            <person name="Markowitz V."/>
            <person name="Hugenholtz P."/>
            <person name="Kyrpides N.C."/>
            <person name="Klenk H.P."/>
            <person name="Chen F."/>
        </authorList>
    </citation>
    <scope>NUCLEOTIDE SEQUENCE [LARGE SCALE GENOMIC DNA]</scope>
    <source>
        <strain evidence="3">ATCC 33386 / NCTC 11300</strain>
    </source>
</reference>
<accession>D1ANL3</accession>
<dbReference type="EMBL" id="CP001739">
    <property type="protein sequence ID" value="ACZ09817.1"/>
    <property type="molecule type" value="Genomic_DNA"/>
</dbReference>
<dbReference type="SUPFAM" id="SSF48452">
    <property type="entry name" value="TPR-like"/>
    <property type="match status" value="1"/>
</dbReference>
<dbReference type="Gene3D" id="1.25.40.10">
    <property type="entry name" value="Tetratricopeptide repeat domain"/>
    <property type="match status" value="1"/>
</dbReference>
<dbReference type="PANTHER" id="PTHR44216:SF3">
    <property type="entry name" value="PROTEIN O-MANNOSYL-TRANSFERASE TMTC2"/>
    <property type="match status" value="1"/>
</dbReference>
<dbReference type="STRING" id="526218.Sterm_2974"/>
<feature type="chain" id="PRO_5003020908" evidence="1">
    <location>
        <begin position="19"/>
        <end position="288"/>
    </location>
</feature>
<evidence type="ECO:0000256" key="1">
    <source>
        <dbReference type="SAM" id="SignalP"/>
    </source>
</evidence>
<dbReference type="eggNOG" id="COG0457">
    <property type="taxonomic scope" value="Bacteria"/>
</dbReference>